<keyword evidence="1" id="KW-0812">Transmembrane</keyword>
<keyword evidence="3" id="KW-1185">Reference proteome</keyword>
<name>A0ABS6QLK7_9PSED</name>
<accession>A0ABS6QLK7</accession>
<protein>
    <submittedName>
        <fullName evidence="2">Uncharacterized protein</fullName>
    </submittedName>
</protein>
<reference evidence="2" key="1">
    <citation type="submission" date="2021-06" db="EMBL/GenBank/DDBJ databases">
        <title>Updating the genus Pseudomonas: Description of 43 new species and partition of the Pseudomonas putida group.</title>
        <authorList>
            <person name="Girard L."/>
            <person name="Lood C."/>
            <person name="Vandamme P."/>
            <person name="Rokni-Zadeh H."/>
            <person name="Van Noort V."/>
            <person name="Hofte M."/>
            <person name="Lavigne R."/>
            <person name="De Mot R."/>
        </authorList>
    </citation>
    <scope>NUCLEOTIDE SEQUENCE</scope>
    <source>
        <strain evidence="2">SWRI74</strain>
    </source>
</reference>
<comment type="caution">
    <text evidence="2">The sequence shown here is derived from an EMBL/GenBank/DDBJ whole genome shotgun (WGS) entry which is preliminary data.</text>
</comment>
<dbReference type="Proteomes" id="UP001049200">
    <property type="component" value="Unassembled WGS sequence"/>
</dbReference>
<dbReference type="RefSeq" id="WP_217870819.1">
    <property type="nucleotide sequence ID" value="NZ_JAHSTU010000001.1"/>
</dbReference>
<organism evidence="2 3">
    <name type="scientific">Pseudomonas azerbaijanoccidentalis</name>
    <dbReference type="NCBI Taxonomy" id="2842347"/>
    <lineage>
        <taxon>Bacteria</taxon>
        <taxon>Pseudomonadati</taxon>
        <taxon>Pseudomonadota</taxon>
        <taxon>Gammaproteobacteria</taxon>
        <taxon>Pseudomonadales</taxon>
        <taxon>Pseudomonadaceae</taxon>
        <taxon>Pseudomonas</taxon>
    </lineage>
</organism>
<keyword evidence="1" id="KW-0472">Membrane</keyword>
<dbReference type="EMBL" id="JAHSTU010000001">
    <property type="protein sequence ID" value="MBV4519704.1"/>
    <property type="molecule type" value="Genomic_DNA"/>
</dbReference>
<evidence type="ECO:0000313" key="3">
    <source>
        <dbReference type="Proteomes" id="UP001049200"/>
    </source>
</evidence>
<feature type="transmembrane region" description="Helical" evidence="1">
    <location>
        <begin position="6"/>
        <end position="24"/>
    </location>
</feature>
<sequence length="90" mass="10098">MDFDYRYLVTLIFAAAAFFEAVTIRKLLQKLNDKVDNLDAIVVNLESQAADTAHEAASAKQVALNAWDDAKMRHIEIISAMNNSKDDRLV</sequence>
<proteinExistence type="predicted"/>
<keyword evidence="1" id="KW-1133">Transmembrane helix</keyword>
<evidence type="ECO:0000313" key="2">
    <source>
        <dbReference type="EMBL" id="MBV4519704.1"/>
    </source>
</evidence>
<gene>
    <name evidence="2" type="ORF">KVG88_06485</name>
</gene>
<evidence type="ECO:0000256" key="1">
    <source>
        <dbReference type="SAM" id="Phobius"/>
    </source>
</evidence>